<evidence type="ECO:0000256" key="2">
    <source>
        <dbReference type="ARBA" id="ARBA00022803"/>
    </source>
</evidence>
<dbReference type="InterPro" id="IPR013105">
    <property type="entry name" value="TPR_2"/>
</dbReference>
<accession>A0A2S8G6Y1</accession>
<dbReference type="EMBL" id="PUIB01000009">
    <property type="protein sequence ID" value="PQO40225.1"/>
    <property type="molecule type" value="Genomic_DNA"/>
</dbReference>
<dbReference type="OrthoDB" id="9807628at2"/>
<sequence length="194" mass="21661">MKPKLLLVALTWTSLWYTPDQLGQYYFEIGEYAQAAKSFEDPMWQGAALYRVGEFEKAAQAFSRRSSDIAKYNAGNAWLMRGKYDLAIACYEAALQKRPDWKEAQENLELAKARAAKVKQEGGDLGDQEEGADEIVFDKTKKGGEDTEVDGERATSDAAVQAIWLRQVQTKPADFLKAKFSYQAAQQAAGEESP</sequence>
<keyword evidence="1" id="KW-0677">Repeat</keyword>
<dbReference type="PROSITE" id="PS50005">
    <property type="entry name" value="TPR"/>
    <property type="match status" value="1"/>
</dbReference>
<dbReference type="Proteomes" id="UP000239388">
    <property type="component" value="Unassembled WGS sequence"/>
</dbReference>
<evidence type="ECO:0000256" key="1">
    <source>
        <dbReference type="ARBA" id="ARBA00022737"/>
    </source>
</evidence>
<keyword evidence="2 3" id="KW-0802">TPR repeat</keyword>
<evidence type="ECO:0000313" key="5">
    <source>
        <dbReference type="Proteomes" id="UP000239388"/>
    </source>
</evidence>
<reference evidence="4 5" key="1">
    <citation type="submission" date="2018-02" db="EMBL/GenBank/DDBJ databases">
        <title>Comparative genomes isolates from brazilian mangrove.</title>
        <authorList>
            <person name="Araujo J.E."/>
            <person name="Taketani R.G."/>
            <person name="Silva M.C.P."/>
            <person name="Loureco M.V."/>
            <person name="Andreote F.D."/>
        </authorList>
    </citation>
    <scope>NUCLEOTIDE SEQUENCE [LARGE SCALE GENOMIC DNA]</scope>
    <source>
        <strain evidence="4 5">NAP PRIS-MGV</strain>
    </source>
</reference>
<protein>
    <submittedName>
        <fullName evidence="4">Uncharacterized protein</fullName>
    </submittedName>
</protein>
<evidence type="ECO:0000256" key="3">
    <source>
        <dbReference type="PROSITE-ProRule" id="PRU00339"/>
    </source>
</evidence>
<dbReference type="SUPFAM" id="SSF48452">
    <property type="entry name" value="TPR-like"/>
    <property type="match status" value="1"/>
</dbReference>
<dbReference type="Pfam" id="PF07719">
    <property type="entry name" value="TPR_2"/>
    <property type="match status" value="1"/>
</dbReference>
<dbReference type="RefSeq" id="WP_105352608.1">
    <property type="nucleotide sequence ID" value="NZ_PUIB01000009.1"/>
</dbReference>
<feature type="repeat" description="TPR" evidence="3">
    <location>
        <begin position="68"/>
        <end position="101"/>
    </location>
</feature>
<proteinExistence type="predicted"/>
<evidence type="ECO:0000313" key="4">
    <source>
        <dbReference type="EMBL" id="PQO40225.1"/>
    </source>
</evidence>
<comment type="caution">
    <text evidence="4">The sequence shown here is derived from an EMBL/GenBank/DDBJ whole genome shotgun (WGS) entry which is preliminary data.</text>
</comment>
<dbReference type="Gene3D" id="1.25.40.10">
    <property type="entry name" value="Tetratricopeptide repeat domain"/>
    <property type="match status" value="1"/>
</dbReference>
<dbReference type="AlphaFoldDB" id="A0A2S8G6Y1"/>
<gene>
    <name evidence="4" type="ORF">C5Y98_06380</name>
</gene>
<organism evidence="4 5">
    <name type="scientific">Blastopirellula marina</name>
    <dbReference type="NCBI Taxonomy" id="124"/>
    <lineage>
        <taxon>Bacteria</taxon>
        <taxon>Pseudomonadati</taxon>
        <taxon>Planctomycetota</taxon>
        <taxon>Planctomycetia</taxon>
        <taxon>Pirellulales</taxon>
        <taxon>Pirellulaceae</taxon>
        <taxon>Blastopirellula</taxon>
    </lineage>
</organism>
<dbReference type="InterPro" id="IPR019734">
    <property type="entry name" value="TPR_rpt"/>
</dbReference>
<name>A0A2S8G6Y1_9BACT</name>
<dbReference type="SMART" id="SM00028">
    <property type="entry name" value="TPR"/>
    <property type="match status" value="1"/>
</dbReference>
<dbReference type="InterPro" id="IPR011990">
    <property type="entry name" value="TPR-like_helical_dom_sf"/>
</dbReference>